<reference evidence="1 2" key="1">
    <citation type="submission" date="2014-04" db="EMBL/GenBank/DDBJ databases">
        <title>Evolutionary Origins and Diversification of the Mycorrhizal Mutualists.</title>
        <authorList>
            <consortium name="DOE Joint Genome Institute"/>
            <consortium name="Mycorrhizal Genomics Consortium"/>
            <person name="Kohler A."/>
            <person name="Kuo A."/>
            <person name="Nagy L.G."/>
            <person name="Floudas D."/>
            <person name="Copeland A."/>
            <person name="Barry K.W."/>
            <person name="Cichocki N."/>
            <person name="Veneault-Fourrey C."/>
            <person name="LaButti K."/>
            <person name="Lindquist E.A."/>
            <person name="Lipzen A."/>
            <person name="Lundell T."/>
            <person name="Morin E."/>
            <person name="Murat C."/>
            <person name="Riley R."/>
            <person name="Ohm R."/>
            <person name="Sun H."/>
            <person name="Tunlid A."/>
            <person name="Henrissat B."/>
            <person name="Grigoriev I.V."/>
            <person name="Hibbett D.S."/>
            <person name="Martin F."/>
        </authorList>
    </citation>
    <scope>NUCLEOTIDE SEQUENCE [LARGE SCALE GENOMIC DNA]</scope>
    <source>
        <strain evidence="1 2">Koide BX008</strain>
    </source>
</reference>
<gene>
    <name evidence="1" type="ORF">M378DRAFT_159594</name>
</gene>
<accession>A0A0C2XCQ3</accession>
<name>A0A0C2XCQ3_AMAMK</name>
<keyword evidence="2" id="KW-1185">Reference proteome</keyword>
<dbReference type="InParanoid" id="A0A0C2XCQ3"/>
<dbReference type="Proteomes" id="UP000054549">
    <property type="component" value="Unassembled WGS sequence"/>
</dbReference>
<dbReference type="AlphaFoldDB" id="A0A0C2XCQ3"/>
<evidence type="ECO:0000313" key="1">
    <source>
        <dbReference type="EMBL" id="KIL67201.1"/>
    </source>
</evidence>
<proteinExistence type="predicted"/>
<evidence type="ECO:0000313" key="2">
    <source>
        <dbReference type="Proteomes" id="UP000054549"/>
    </source>
</evidence>
<organism evidence="1 2">
    <name type="scientific">Amanita muscaria (strain Koide BX008)</name>
    <dbReference type="NCBI Taxonomy" id="946122"/>
    <lineage>
        <taxon>Eukaryota</taxon>
        <taxon>Fungi</taxon>
        <taxon>Dikarya</taxon>
        <taxon>Basidiomycota</taxon>
        <taxon>Agaricomycotina</taxon>
        <taxon>Agaricomycetes</taxon>
        <taxon>Agaricomycetidae</taxon>
        <taxon>Agaricales</taxon>
        <taxon>Pluteineae</taxon>
        <taxon>Amanitaceae</taxon>
        <taxon>Amanita</taxon>
    </lineage>
</organism>
<dbReference type="EMBL" id="KN818232">
    <property type="protein sequence ID" value="KIL67201.1"/>
    <property type="molecule type" value="Genomic_DNA"/>
</dbReference>
<protein>
    <submittedName>
        <fullName evidence="1">Uncharacterized protein</fullName>
    </submittedName>
</protein>
<dbReference type="HOGENOM" id="CLU_2605508_0_0_1"/>
<sequence length="79" mass="8826">MIDVVQKFLSALPSPKLLQEIRIAVKPITPSLEGDLTMLESFEWSSLVETIRLSKGRSWTLWTVDWTGLDTKGPGLGLQ</sequence>